<evidence type="ECO:0000256" key="8">
    <source>
        <dbReference type="ARBA" id="ARBA00022900"/>
    </source>
</evidence>
<dbReference type="PANTHER" id="PTHR45938">
    <property type="entry name" value="ACP24A4-RELATED"/>
    <property type="match status" value="1"/>
</dbReference>
<dbReference type="FunFam" id="4.10.410.10:FF:000002">
    <property type="entry name" value="WAP, follistatin/kazal, immunoglobulin, kunitz and netrin domain-containing 2"/>
    <property type="match status" value="1"/>
</dbReference>
<dbReference type="CDD" id="cd22606">
    <property type="entry name" value="Kunitz_WFIKKN_2-like"/>
    <property type="match status" value="1"/>
</dbReference>
<evidence type="ECO:0000256" key="1">
    <source>
        <dbReference type="ARBA" id="ARBA00004613"/>
    </source>
</evidence>
<evidence type="ECO:0000256" key="9">
    <source>
        <dbReference type="ARBA" id="ARBA00023157"/>
    </source>
</evidence>
<protein>
    <submittedName>
        <fullName evidence="18">Uncharacterized protein</fullName>
    </submittedName>
</protein>
<accession>A0A9Q0IXI0</accession>
<dbReference type="PROSITE" id="PS50189">
    <property type="entry name" value="NTR"/>
    <property type="match status" value="1"/>
</dbReference>
<keyword evidence="12" id="KW-0393">Immunoglobulin domain</keyword>
<dbReference type="FunFam" id="4.10.75.10:FF:000002">
    <property type="entry name" value="WAP, Kazal, immunoglobulin, Kunitz and NTR domain-containing protein 2"/>
    <property type="match status" value="1"/>
</dbReference>
<dbReference type="GO" id="GO:0050431">
    <property type="term" value="F:transforming growth factor beta binding"/>
    <property type="evidence" value="ECO:0007669"/>
    <property type="project" value="TreeGrafter"/>
</dbReference>
<comment type="similarity">
    <text evidence="2">Belongs to the WFIKKN family.</text>
</comment>
<dbReference type="Gene3D" id="2.60.40.10">
    <property type="entry name" value="Immunoglobulins"/>
    <property type="match status" value="1"/>
</dbReference>
<evidence type="ECO:0000259" key="13">
    <source>
        <dbReference type="PROSITE" id="PS50189"/>
    </source>
</evidence>
<dbReference type="InterPro" id="IPR008993">
    <property type="entry name" value="TIMP-like_OB-fold"/>
</dbReference>
<dbReference type="Gene3D" id="4.10.75.10">
    <property type="entry name" value="Elafin-like"/>
    <property type="match status" value="1"/>
</dbReference>
<keyword evidence="8" id="KW-0722">Serine protease inhibitor</keyword>
<dbReference type="CDD" id="cd00104">
    <property type="entry name" value="KAZAL_FS"/>
    <property type="match status" value="1"/>
</dbReference>
<dbReference type="FunFam" id="2.60.40.10:FF:000473">
    <property type="entry name" value="WAP, Kazal, immunoglobulin, Kunitz and NTR domain-containing protein 2"/>
    <property type="match status" value="1"/>
</dbReference>
<gene>
    <name evidence="18" type="ORF">NHX12_017834</name>
</gene>
<name>A0A9Q0IXI0_9TELE</name>
<dbReference type="InterPro" id="IPR003598">
    <property type="entry name" value="Ig_sub2"/>
</dbReference>
<dbReference type="InterPro" id="IPR018933">
    <property type="entry name" value="Netrin_module_non-TIMP"/>
</dbReference>
<dbReference type="Pfam" id="PF00014">
    <property type="entry name" value="Kunitz_BPTI"/>
    <property type="match status" value="2"/>
</dbReference>
<dbReference type="Pfam" id="PF01759">
    <property type="entry name" value="NTR"/>
    <property type="match status" value="1"/>
</dbReference>
<dbReference type="SUPFAM" id="SSF57256">
    <property type="entry name" value="Elafin-like"/>
    <property type="match status" value="1"/>
</dbReference>
<evidence type="ECO:0000256" key="2">
    <source>
        <dbReference type="ARBA" id="ARBA00005743"/>
    </source>
</evidence>
<dbReference type="Proteomes" id="UP001148018">
    <property type="component" value="Unassembled WGS sequence"/>
</dbReference>
<dbReference type="FunFam" id="3.30.60.30:FF:000014">
    <property type="entry name" value="WAP, Kazal, immunoglobulin, Kunitz and NTR domain-containing protein 2"/>
    <property type="match status" value="1"/>
</dbReference>
<feature type="domain" description="Ig-like" evidence="15">
    <location>
        <begin position="191"/>
        <end position="284"/>
    </location>
</feature>
<dbReference type="OrthoDB" id="8187079at2759"/>
<dbReference type="InterPro" id="IPR020901">
    <property type="entry name" value="Prtase_inh_Kunz-CS"/>
</dbReference>
<evidence type="ECO:0000259" key="14">
    <source>
        <dbReference type="PROSITE" id="PS50279"/>
    </source>
</evidence>
<dbReference type="PRINTS" id="PR00759">
    <property type="entry name" value="BASICPTASE"/>
</dbReference>
<dbReference type="AlphaFoldDB" id="A0A9Q0IXI0"/>
<dbReference type="Pfam" id="PF13927">
    <property type="entry name" value="Ig_3"/>
    <property type="match status" value="1"/>
</dbReference>
<evidence type="ECO:0000256" key="3">
    <source>
        <dbReference type="ARBA" id="ARBA00022525"/>
    </source>
</evidence>
<evidence type="ECO:0000256" key="7">
    <source>
        <dbReference type="ARBA" id="ARBA00022737"/>
    </source>
</evidence>
<reference evidence="18" key="1">
    <citation type="submission" date="2022-07" db="EMBL/GenBank/DDBJ databases">
        <title>Chromosome-level genome of Muraenolepis orangiensis.</title>
        <authorList>
            <person name="Kim J."/>
        </authorList>
    </citation>
    <scope>NUCLEOTIDE SEQUENCE</scope>
    <source>
        <strain evidence="18">KU_S4_2022</strain>
        <tissue evidence="18">Muscle</tissue>
    </source>
</reference>
<dbReference type="PROSITE" id="PS00280">
    <property type="entry name" value="BPTI_KUNITZ_1"/>
    <property type="match status" value="1"/>
</dbReference>
<dbReference type="Gene3D" id="3.30.60.30">
    <property type="match status" value="1"/>
</dbReference>
<dbReference type="Gene3D" id="2.40.50.120">
    <property type="match status" value="1"/>
</dbReference>
<dbReference type="Pfam" id="PF00095">
    <property type="entry name" value="WAP"/>
    <property type="match status" value="1"/>
</dbReference>
<keyword evidence="7" id="KW-0677">Repeat</keyword>
<dbReference type="SMART" id="SM00409">
    <property type="entry name" value="IG"/>
    <property type="match status" value="1"/>
</dbReference>
<dbReference type="InterPro" id="IPR003599">
    <property type="entry name" value="Ig_sub"/>
</dbReference>
<dbReference type="GO" id="GO:0004867">
    <property type="term" value="F:serine-type endopeptidase inhibitor activity"/>
    <property type="evidence" value="ECO:0007669"/>
    <property type="project" value="UniProtKB-KW"/>
</dbReference>
<dbReference type="InterPro" id="IPR036179">
    <property type="entry name" value="Ig-like_dom_sf"/>
</dbReference>
<feature type="domain" description="BPTI/Kunitz inhibitor" evidence="14">
    <location>
        <begin position="310"/>
        <end position="361"/>
    </location>
</feature>
<dbReference type="InterPro" id="IPR036645">
    <property type="entry name" value="Elafin-like_sf"/>
</dbReference>
<evidence type="ECO:0000313" key="19">
    <source>
        <dbReference type="Proteomes" id="UP001148018"/>
    </source>
</evidence>
<evidence type="ECO:0000256" key="12">
    <source>
        <dbReference type="ARBA" id="ARBA00023319"/>
    </source>
</evidence>
<evidence type="ECO:0000256" key="6">
    <source>
        <dbReference type="ARBA" id="ARBA00022729"/>
    </source>
</evidence>
<keyword evidence="19" id="KW-1185">Reference proteome</keyword>
<dbReference type="PROSITE" id="PS51465">
    <property type="entry name" value="KAZAL_2"/>
    <property type="match status" value="1"/>
</dbReference>
<evidence type="ECO:0000259" key="17">
    <source>
        <dbReference type="PROSITE" id="PS51465"/>
    </source>
</evidence>
<dbReference type="InterPro" id="IPR002350">
    <property type="entry name" value="Kazal_dom"/>
</dbReference>
<dbReference type="InterPro" id="IPR013783">
    <property type="entry name" value="Ig-like_fold"/>
</dbReference>
<keyword evidence="9" id="KW-1015">Disulfide bond</keyword>
<dbReference type="SUPFAM" id="SSF50242">
    <property type="entry name" value="TIMP-like"/>
    <property type="match status" value="1"/>
</dbReference>
<keyword evidence="10" id="KW-0325">Glycoprotein</keyword>
<dbReference type="SMART" id="SM00131">
    <property type="entry name" value="KU"/>
    <property type="match status" value="2"/>
</dbReference>
<evidence type="ECO:0000259" key="16">
    <source>
        <dbReference type="PROSITE" id="PS51390"/>
    </source>
</evidence>
<dbReference type="InterPro" id="IPR036880">
    <property type="entry name" value="Kunitz_BPTI_sf"/>
</dbReference>
<dbReference type="Gene3D" id="4.10.410.10">
    <property type="entry name" value="Pancreatic trypsin inhibitor Kunitz domain"/>
    <property type="match status" value="2"/>
</dbReference>
<keyword evidence="4" id="KW-0483">Metalloprotease inhibitor</keyword>
<evidence type="ECO:0000259" key="15">
    <source>
        <dbReference type="PROSITE" id="PS50835"/>
    </source>
</evidence>
<dbReference type="InterPro" id="IPR002223">
    <property type="entry name" value="Kunitz_BPTI"/>
</dbReference>
<feature type="domain" description="WAP" evidence="16">
    <location>
        <begin position="17"/>
        <end position="70"/>
    </location>
</feature>
<proteinExistence type="inferred from homology"/>
<dbReference type="InterPro" id="IPR007110">
    <property type="entry name" value="Ig-like_dom"/>
</dbReference>
<feature type="domain" description="Kazal-like" evidence="17">
    <location>
        <begin position="117"/>
        <end position="161"/>
    </location>
</feature>
<dbReference type="SMART" id="SM00217">
    <property type="entry name" value="WAP"/>
    <property type="match status" value="1"/>
</dbReference>
<dbReference type="SMART" id="SM00408">
    <property type="entry name" value="IGc2"/>
    <property type="match status" value="1"/>
</dbReference>
<evidence type="ECO:0000256" key="11">
    <source>
        <dbReference type="ARBA" id="ARBA00023215"/>
    </source>
</evidence>
<feature type="domain" description="BPTI/Kunitz inhibitor" evidence="14">
    <location>
        <begin position="369"/>
        <end position="419"/>
    </location>
</feature>
<dbReference type="SUPFAM" id="SSF48726">
    <property type="entry name" value="Immunoglobulin"/>
    <property type="match status" value="1"/>
</dbReference>
<dbReference type="SUPFAM" id="SSF100895">
    <property type="entry name" value="Kazal-type serine protease inhibitors"/>
    <property type="match status" value="1"/>
</dbReference>
<dbReference type="SUPFAM" id="SSF57362">
    <property type="entry name" value="BPTI-like"/>
    <property type="match status" value="2"/>
</dbReference>
<keyword evidence="11" id="KW-0481">Metalloenzyme inhibitor</keyword>
<organism evidence="18 19">
    <name type="scientific">Muraenolepis orangiensis</name>
    <name type="common">Patagonian moray cod</name>
    <dbReference type="NCBI Taxonomy" id="630683"/>
    <lineage>
        <taxon>Eukaryota</taxon>
        <taxon>Metazoa</taxon>
        <taxon>Chordata</taxon>
        <taxon>Craniata</taxon>
        <taxon>Vertebrata</taxon>
        <taxon>Euteleostomi</taxon>
        <taxon>Actinopterygii</taxon>
        <taxon>Neopterygii</taxon>
        <taxon>Teleostei</taxon>
        <taxon>Neoteleostei</taxon>
        <taxon>Acanthomorphata</taxon>
        <taxon>Zeiogadaria</taxon>
        <taxon>Gadariae</taxon>
        <taxon>Gadiformes</taxon>
        <taxon>Muraenolepidoidei</taxon>
        <taxon>Muraenolepididae</taxon>
        <taxon>Muraenolepis</taxon>
    </lineage>
</organism>
<keyword evidence="6" id="KW-0732">Signal</keyword>
<dbReference type="GO" id="GO:0005615">
    <property type="term" value="C:extracellular space"/>
    <property type="evidence" value="ECO:0007669"/>
    <property type="project" value="TreeGrafter"/>
</dbReference>
<evidence type="ECO:0000256" key="10">
    <source>
        <dbReference type="ARBA" id="ARBA00023180"/>
    </source>
</evidence>
<comment type="subcellular location">
    <subcellularLocation>
        <location evidence="1">Secreted</location>
    </subcellularLocation>
</comment>
<dbReference type="EMBL" id="JANIIK010000034">
    <property type="protein sequence ID" value="KAJ3614260.1"/>
    <property type="molecule type" value="Genomic_DNA"/>
</dbReference>
<dbReference type="PROSITE" id="PS50279">
    <property type="entry name" value="BPTI_KUNITZ_2"/>
    <property type="match status" value="2"/>
</dbReference>
<comment type="caution">
    <text evidence="18">The sequence shown here is derived from an EMBL/GenBank/DDBJ whole genome shotgun (WGS) entry which is preliminary data.</text>
</comment>
<evidence type="ECO:0000256" key="5">
    <source>
        <dbReference type="ARBA" id="ARBA00022690"/>
    </source>
</evidence>
<evidence type="ECO:0000313" key="18">
    <source>
        <dbReference type="EMBL" id="KAJ3614260.1"/>
    </source>
</evidence>
<keyword evidence="5" id="KW-0646">Protease inhibitor</keyword>
<dbReference type="InterPro" id="IPR036058">
    <property type="entry name" value="Kazal_dom_sf"/>
</dbReference>
<dbReference type="InterPro" id="IPR001134">
    <property type="entry name" value="Netrin_domain"/>
</dbReference>
<dbReference type="GO" id="GO:0007179">
    <property type="term" value="P:transforming growth factor beta receptor signaling pathway"/>
    <property type="evidence" value="ECO:0007669"/>
    <property type="project" value="TreeGrafter"/>
</dbReference>
<evidence type="ECO:0000256" key="4">
    <source>
        <dbReference type="ARBA" id="ARBA00022608"/>
    </source>
</evidence>
<keyword evidence="3" id="KW-0964">Secreted</keyword>
<feature type="domain" description="NTR" evidence="13">
    <location>
        <begin position="419"/>
        <end position="548"/>
    </location>
</feature>
<dbReference type="PROSITE" id="PS51390">
    <property type="entry name" value="WAP"/>
    <property type="match status" value="1"/>
</dbReference>
<dbReference type="PANTHER" id="PTHR45938:SF6">
    <property type="entry name" value="WAP, KAZAL, IMMUNOGLOBULIN, KUNITZ AND NTR DOMAIN-CONTAINING PROTEIN 1"/>
    <property type="match status" value="1"/>
</dbReference>
<sequence length="556" mass="61393">MLSFNALVEGASVAGPKVDHQGVCPNKLNENLWVDAQSTCERECNMDEDCAEFEKCCTNVCGMNSCVAARFSDGPPAKPEGQDGGTGDGSVAATCQGFLCSQQGATCDIWEGQPICKCQDRCEKEPSFTCASDGLTYFNHCYMDAEACVRGTTLTVVACRFYLAGPPTSPLPQDITAVPTPTPSLEDALAPTLFSNPTHQSIYVGGTVSVHCDAVGLPKPHVTWEKQSERRGRLVMRPDQMYGNVVITNIGQLVIYNAQVWDTGIYTCVARNLAGALRADYPLSVVRRTENDFSEDPEMPMGRPFSPADCLAEVNRRECSKERHVDWFYDSEHGSCMAFSNSGCEDSRNRFETYEECRASCQREGTGTCSLPAVRGPCKTWEARWAWNSLMKQCQAFAYGGCHGNPNNFRSKKECEANCPKPKNRPCRTCRAKGKMVSSLCRSDFAIVGRLTELIEDLDSGIAHFSLEEVLRDEKMGLSFFNTKHLEVTLAKMDWSCPCPNITIEESPWLVTGVVQDGMAIIQPDSYVRITTDRRLKKVREALSRNTCDVSVRPQG</sequence>
<dbReference type="InterPro" id="IPR008197">
    <property type="entry name" value="WAP_dom"/>
</dbReference>
<dbReference type="PROSITE" id="PS50835">
    <property type="entry name" value="IG_LIKE"/>
    <property type="match status" value="1"/>
</dbReference>
<dbReference type="GO" id="GO:0048019">
    <property type="term" value="F:receptor antagonist activity"/>
    <property type="evidence" value="ECO:0007669"/>
    <property type="project" value="TreeGrafter"/>
</dbReference>